<sequence length="32" mass="3767">MQANPSEEPVVDRKARMKIPFEDLKARPVEER</sequence>
<comment type="caution">
    <text evidence="2">The sequence shown here is derived from an EMBL/GenBank/DDBJ whole genome shotgun (WGS) entry which is preliminary data.</text>
</comment>
<reference evidence="2" key="1">
    <citation type="journal article" date="2014" name="Front. Microbiol.">
        <title>High frequency of phylogenetically diverse reductive dehalogenase-homologous genes in deep subseafloor sedimentary metagenomes.</title>
        <authorList>
            <person name="Kawai M."/>
            <person name="Futagami T."/>
            <person name="Toyoda A."/>
            <person name="Takaki Y."/>
            <person name="Nishi S."/>
            <person name="Hori S."/>
            <person name="Arai W."/>
            <person name="Tsubouchi T."/>
            <person name="Morono Y."/>
            <person name="Uchiyama I."/>
            <person name="Ito T."/>
            <person name="Fujiyama A."/>
            <person name="Inagaki F."/>
            <person name="Takami H."/>
        </authorList>
    </citation>
    <scope>NUCLEOTIDE SEQUENCE</scope>
    <source>
        <strain evidence="2">Expedition CK06-06</strain>
    </source>
</reference>
<feature type="region of interest" description="Disordered" evidence="1">
    <location>
        <begin position="1"/>
        <end position="32"/>
    </location>
</feature>
<protein>
    <submittedName>
        <fullName evidence="2">Uncharacterized protein</fullName>
    </submittedName>
</protein>
<dbReference type="AlphaFoldDB" id="X0V843"/>
<feature type="non-terminal residue" evidence="2">
    <location>
        <position position="32"/>
    </location>
</feature>
<proteinExistence type="predicted"/>
<organism evidence="2">
    <name type="scientific">marine sediment metagenome</name>
    <dbReference type="NCBI Taxonomy" id="412755"/>
    <lineage>
        <taxon>unclassified sequences</taxon>
        <taxon>metagenomes</taxon>
        <taxon>ecological metagenomes</taxon>
    </lineage>
</organism>
<name>X0V843_9ZZZZ</name>
<evidence type="ECO:0000313" key="2">
    <source>
        <dbReference type="EMBL" id="GAG14334.1"/>
    </source>
</evidence>
<accession>X0V843</accession>
<feature type="compositionally biased region" description="Basic and acidic residues" evidence="1">
    <location>
        <begin position="10"/>
        <end position="32"/>
    </location>
</feature>
<evidence type="ECO:0000256" key="1">
    <source>
        <dbReference type="SAM" id="MobiDB-lite"/>
    </source>
</evidence>
<gene>
    <name evidence="2" type="ORF">S01H1_59470</name>
</gene>
<dbReference type="EMBL" id="BARS01038894">
    <property type="protein sequence ID" value="GAG14334.1"/>
    <property type="molecule type" value="Genomic_DNA"/>
</dbReference>